<proteinExistence type="predicted"/>
<reference evidence="1" key="2">
    <citation type="journal article" date="2015" name="Fish Shellfish Immunol.">
        <title>Early steps in the European eel (Anguilla anguilla)-Vibrio vulnificus interaction in the gills: Role of the RtxA13 toxin.</title>
        <authorList>
            <person name="Callol A."/>
            <person name="Pajuelo D."/>
            <person name="Ebbesson L."/>
            <person name="Teles M."/>
            <person name="MacKenzie S."/>
            <person name="Amaro C."/>
        </authorList>
    </citation>
    <scope>NUCLEOTIDE SEQUENCE</scope>
</reference>
<organism evidence="1">
    <name type="scientific">Anguilla anguilla</name>
    <name type="common">European freshwater eel</name>
    <name type="synonym">Muraena anguilla</name>
    <dbReference type="NCBI Taxonomy" id="7936"/>
    <lineage>
        <taxon>Eukaryota</taxon>
        <taxon>Metazoa</taxon>
        <taxon>Chordata</taxon>
        <taxon>Craniata</taxon>
        <taxon>Vertebrata</taxon>
        <taxon>Euteleostomi</taxon>
        <taxon>Actinopterygii</taxon>
        <taxon>Neopterygii</taxon>
        <taxon>Teleostei</taxon>
        <taxon>Anguilliformes</taxon>
        <taxon>Anguillidae</taxon>
        <taxon>Anguilla</taxon>
    </lineage>
</organism>
<accession>A0A0E9XV25</accession>
<dbReference type="EMBL" id="GBXM01002341">
    <property type="protein sequence ID" value="JAI06237.1"/>
    <property type="molecule type" value="Transcribed_RNA"/>
</dbReference>
<sequence length="12" mass="1361">MLALRKMASPRS</sequence>
<evidence type="ECO:0000313" key="1">
    <source>
        <dbReference type="EMBL" id="JAI06237.1"/>
    </source>
</evidence>
<reference evidence="1" key="1">
    <citation type="submission" date="2014-11" db="EMBL/GenBank/DDBJ databases">
        <authorList>
            <person name="Amaro Gonzalez C."/>
        </authorList>
    </citation>
    <scope>NUCLEOTIDE SEQUENCE</scope>
</reference>
<protein>
    <submittedName>
        <fullName evidence="1">Uncharacterized protein</fullName>
    </submittedName>
</protein>
<name>A0A0E9XV25_ANGAN</name>